<dbReference type="InterPro" id="IPR018060">
    <property type="entry name" value="HTH_AraC"/>
</dbReference>
<keyword evidence="3" id="KW-0804">Transcription</keyword>
<dbReference type="GO" id="GO:0043565">
    <property type="term" value="F:sequence-specific DNA binding"/>
    <property type="evidence" value="ECO:0007669"/>
    <property type="project" value="InterPro"/>
</dbReference>
<keyword evidence="1" id="KW-0805">Transcription regulation</keyword>
<evidence type="ECO:0000256" key="1">
    <source>
        <dbReference type="ARBA" id="ARBA00023015"/>
    </source>
</evidence>
<dbReference type="Proteomes" id="UP000044377">
    <property type="component" value="Unassembled WGS sequence"/>
</dbReference>
<dbReference type="EMBL" id="CGIG01000001">
    <property type="protein sequence ID" value="CPR21244.1"/>
    <property type="molecule type" value="Genomic_DNA"/>
</dbReference>
<evidence type="ECO:0000256" key="2">
    <source>
        <dbReference type="ARBA" id="ARBA00023125"/>
    </source>
</evidence>
<evidence type="ECO:0000313" key="6">
    <source>
        <dbReference type="Proteomes" id="UP000044377"/>
    </source>
</evidence>
<keyword evidence="2" id="KW-0238">DNA-binding</keyword>
<dbReference type="OrthoDB" id="6003540at2"/>
<accession>A0A0G4K240</accession>
<dbReference type="PROSITE" id="PS01124">
    <property type="entry name" value="HTH_ARAC_FAMILY_2"/>
    <property type="match status" value="1"/>
</dbReference>
<name>A0A0G4K240_9GAMM</name>
<dbReference type="PANTHER" id="PTHR46796">
    <property type="entry name" value="HTH-TYPE TRANSCRIPTIONAL ACTIVATOR RHAS-RELATED"/>
    <property type="match status" value="1"/>
</dbReference>
<gene>
    <name evidence="5" type="ORF">BN1221_04777c</name>
</gene>
<dbReference type="GO" id="GO:0003700">
    <property type="term" value="F:DNA-binding transcription factor activity"/>
    <property type="evidence" value="ECO:0007669"/>
    <property type="project" value="InterPro"/>
</dbReference>
<dbReference type="InterPro" id="IPR009057">
    <property type="entry name" value="Homeodomain-like_sf"/>
</dbReference>
<evidence type="ECO:0000259" key="4">
    <source>
        <dbReference type="PROSITE" id="PS01124"/>
    </source>
</evidence>
<dbReference type="RefSeq" id="WP_048639400.1">
    <property type="nucleotide sequence ID" value="NZ_CGIG01000001.1"/>
</dbReference>
<sequence length="347" mass="39500">MTKKRPNLHSLDAMNYPSEIKLASLIEDENVHQHYTQDVYAQSCAITAWQQLYDQVHPGHFHGELTELLFDGIQFCHEYTNLALRQSCMVWPEAFWLGIPASHGEMGAIGSQPIDDRSIALSPGGKEFELNTPNEYAILGVVISYDVLHKHTGMLAEQEQFFRLLNAPSALMVEQSRKAALWSFIHQALCYGRSDPQGMRSVSASKVLNDNLLTAVVELLESAYPPPAQATDRRIGYRRLVSRAREYVLSQMSEPVTVPDLCRELFVSRRTLQNAFCEVLGVGPNAWLKMIRLNAVRRELISPFSRCDTVKDAAMQWGFWHLSQFANDYQRLFSEKPSATLRMRSRH</sequence>
<dbReference type="Pfam" id="PF12833">
    <property type="entry name" value="HTH_18"/>
    <property type="match status" value="1"/>
</dbReference>
<organism evidence="5 6">
    <name type="scientific">Brenneria goodwinii</name>
    <dbReference type="NCBI Taxonomy" id="1109412"/>
    <lineage>
        <taxon>Bacteria</taxon>
        <taxon>Pseudomonadati</taxon>
        <taxon>Pseudomonadota</taxon>
        <taxon>Gammaproteobacteria</taxon>
        <taxon>Enterobacterales</taxon>
        <taxon>Pectobacteriaceae</taxon>
        <taxon>Brenneria</taxon>
    </lineage>
</organism>
<keyword evidence="6" id="KW-1185">Reference proteome</keyword>
<dbReference type="InterPro" id="IPR050204">
    <property type="entry name" value="AraC_XylS_family_regulators"/>
</dbReference>
<dbReference type="AlphaFoldDB" id="A0A0G4K240"/>
<evidence type="ECO:0000313" key="5">
    <source>
        <dbReference type="EMBL" id="CPR21244.1"/>
    </source>
</evidence>
<dbReference type="InterPro" id="IPR018062">
    <property type="entry name" value="HTH_AraC-typ_CS"/>
</dbReference>
<protein>
    <submittedName>
        <fullName evidence="5">Ethanolamine operon regulatory protein</fullName>
    </submittedName>
</protein>
<reference evidence="6" key="1">
    <citation type="submission" date="2015-01" db="EMBL/GenBank/DDBJ databases">
        <authorList>
            <person name="Paterson Steve"/>
        </authorList>
    </citation>
    <scope>NUCLEOTIDE SEQUENCE [LARGE SCALE GENOMIC DNA]</scope>
    <source>
        <strain evidence="6">OBR1</strain>
    </source>
</reference>
<dbReference type="PANTHER" id="PTHR46796:SF12">
    <property type="entry name" value="HTH-TYPE DNA-BINDING TRANSCRIPTIONAL ACTIVATOR EUTR"/>
    <property type="match status" value="1"/>
</dbReference>
<dbReference type="SUPFAM" id="SSF46689">
    <property type="entry name" value="Homeodomain-like"/>
    <property type="match status" value="1"/>
</dbReference>
<dbReference type="PROSITE" id="PS00041">
    <property type="entry name" value="HTH_ARAC_FAMILY_1"/>
    <property type="match status" value="1"/>
</dbReference>
<evidence type="ECO:0000256" key="3">
    <source>
        <dbReference type="ARBA" id="ARBA00023163"/>
    </source>
</evidence>
<dbReference type="NCBIfam" id="NF007522">
    <property type="entry name" value="PRK10130.1"/>
    <property type="match status" value="1"/>
</dbReference>
<dbReference type="SMART" id="SM00342">
    <property type="entry name" value="HTH_ARAC"/>
    <property type="match status" value="1"/>
</dbReference>
<dbReference type="STRING" id="1109412.BN1221_04777c"/>
<proteinExistence type="predicted"/>
<dbReference type="Gene3D" id="1.10.10.60">
    <property type="entry name" value="Homeodomain-like"/>
    <property type="match status" value="1"/>
</dbReference>
<feature type="domain" description="HTH araC/xylS-type" evidence="4">
    <location>
        <begin position="242"/>
        <end position="343"/>
    </location>
</feature>